<sequence length="170" mass="19967">MKHILRTIWDSQFLFFLSLVFIGGIYLLVKRPDVKSKSDLIEINGTLKSVDQVLVYFKKIKKTENDSTYHIRLNEFPCFFQVSYKKWDSKSFSKNAKYGDRITFNISKNDLESLFKFNERVRTFSIKSNDKVYLSVDSGLKGFGKGYFEYSVILIPLILLIIIVSYRLKK</sequence>
<feature type="transmembrane region" description="Helical" evidence="1">
    <location>
        <begin position="12"/>
        <end position="29"/>
    </location>
</feature>
<feature type="transmembrane region" description="Helical" evidence="1">
    <location>
        <begin position="147"/>
        <end position="168"/>
    </location>
</feature>
<keyword evidence="1" id="KW-0472">Membrane</keyword>
<protein>
    <submittedName>
        <fullName evidence="2">Uncharacterized protein</fullName>
    </submittedName>
</protein>
<keyword evidence="1" id="KW-1133">Transmembrane helix</keyword>
<accession>A0A6N9NL97</accession>
<reference evidence="2 3" key="1">
    <citation type="submission" date="2019-12" db="EMBL/GenBank/DDBJ databases">
        <authorList>
            <person name="Zhao J."/>
        </authorList>
    </citation>
    <scope>NUCLEOTIDE SEQUENCE [LARGE SCALE GENOMIC DNA]</scope>
    <source>
        <strain evidence="2 3">S-15</strain>
    </source>
</reference>
<dbReference type="AlphaFoldDB" id="A0A6N9NL97"/>
<name>A0A6N9NL97_9FLAO</name>
<proteinExistence type="predicted"/>
<dbReference type="EMBL" id="WWNE01000018">
    <property type="protein sequence ID" value="NBG67478.1"/>
    <property type="molecule type" value="Genomic_DNA"/>
</dbReference>
<comment type="caution">
    <text evidence="2">The sequence shown here is derived from an EMBL/GenBank/DDBJ whole genome shotgun (WGS) entry which is preliminary data.</text>
</comment>
<evidence type="ECO:0000313" key="2">
    <source>
        <dbReference type="EMBL" id="NBG67478.1"/>
    </source>
</evidence>
<dbReference type="RefSeq" id="WP_160634421.1">
    <property type="nucleotide sequence ID" value="NZ_WWNE01000018.1"/>
</dbReference>
<keyword evidence="3" id="KW-1185">Reference proteome</keyword>
<organism evidence="2 3">
    <name type="scientific">Acidiluteibacter ferrifornacis</name>
    <dbReference type="NCBI Taxonomy" id="2692424"/>
    <lineage>
        <taxon>Bacteria</taxon>
        <taxon>Pseudomonadati</taxon>
        <taxon>Bacteroidota</taxon>
        <taxon>Flavobacteriia</taxon>
        <taxon>Flavobacteriales</taxon>
        <taxon>Cryomorphaceae</taxon>
        <taxon>Acidiluteibacter</taxon>
    </lineage>
</organism>
<dbReference type="Proteomes" id="UP000470771">
    <property type="component" value="Unassembled WGS sequence"/>
</dbReference>
<evidence type="ECO:0000313" key="3">
    <source>
        <dbReference type="Proteomes" id="UP000470771"/>
    </source>
</evidence>
<keyword evidence="1" id="KW-0812">Transmembrane</keyword>
<gene>
    <name evidence="2" type="ORF">GQN54_15225</name>
</gene>
<evidence type="ECO:0000256" key="1">
    <source>
        <dbReference type="SAM" id="Phobius"/>
    </source>
</evidence>